<dbReference type="PANTHER" id="PTHR10612">
    <property type="entry name" value="APOLIPOPROTEIN D"/>
    <property type="match status" value="1"/>
</dbReference>
<dbReference type="SUPFAM" id="SSF50814">
    <property type="entry name" value="Lipocalins"/>
    <property type="match status" value="1"/>
</dbReference>
<dbReference type="EnsemblMetazoa" id="XM_003728412">
    <property type="protein sequence ID" value="XP_003728460"/>
    <property type="gene ID" value="LOC100890945"/>
</dbReference>
<dbReference type="AlphaFoldDB" id="A0A7M7GID5"/>
<evidence type="ECO:0000256" key="1">
    <source>
        <dbReference type="SAM" id="SignalP"/>
    </source>
</evidence>
<keyword evidence="4" id="KW-1185">Reference proteome</keyword>
<dbReference type="InterPro" id="IPR047202">
    <property type="entry name" value="Lipocalin_Blc-like_dom"/>
</dbReference>
<reference evidence="4" key="1">
    <citation type="submission" date="2015-02" db="EMBL/GenBank/DDBJ databases">
        <title>Genome sequencing for Strongylocentrotus purpuratus.</title>
        <authorList>
            <person name="Murali S."/>
            <person name="Liu Y."/>
            <person name="Vee V."/>
            <person name="English A."/>
            <person name="Wang M."/>
            <person name="Skinner E."/>
            <person name="Han Y."/>
            <person name="Muzny D.M."/>
            <person name="Worley K.C."/>
            <person name="Gibbs R.A."/>
        </authorList>
    </citation>
    <scope>NUCLEOTIDE SEQUENCE</scope>
</reference>
<dbReference type="InParanoid" id="A0A7M7GID5"/>
<dbReference type="Pfam" id="PF08212">
    <property type="entry name" value="Lipocalin_2"/>
    <property type="match status" value="1"/>
</dbReference>
<dbReference type="KEGG" id="spu:100890945"/>
<protein>
    <recommendedName>
        <fullName evidence="2">Lipocalin/cytosolic fatty-acid binding domain-containing protein</fullName>
    </recommendedName>
</protein>
<dbReference type="OrthoDB" id="565904at2759"/>
<keyword evidence="1" id="KW-0732">Signal</keyword>
<dbReference type="CDD" id="cd19438">
    <property type="entry name" value="lipocalin_Blc-like"/>
    <property type="match status" value="1"/>
</dbReference>
<accession>A0A7M7GID5</accession>
<feature type="domain" description="Lipocalin/cytosolic fatty-acid binding" evidence="2">
    <location>
        <begin position="31"/>
        <end position="154"/>
    </location>
</feature>
<feature type="signal peptide" evidence="1">
    <location>
        <begin position="1"/>
        <end position="20"/>
    </location>
</feature>
<dbReference type="GeneID" id="100890945"/>
<dbReference type="OMA" id="DYWIFDL"/>
<dbReference type="RefSeq" id="XP_003728460.1">
    <property type="nucleotide sequence ID" value="XM_003728412.3"/>
</dbReference>
<dbReference type="Gene3D" id="2.40.128.20">
    <property type="match status" value="1"/>
</dbReference>
<feature type="chain" id="PRO_5029590720" description="Lipocalin/cytosolic fatty-acid binding domain-containing protein" evidence="1">
    <location>
        <begin position="21"/>
        <end position="190"/>
    </location>
</feature>
<dbReference type="InterPro" id="IPR000566">
    <property type="entry name" value="Lipocln_cytosolic_FA-bd_dom"/>
</dbReference>
<organism evidence="3 4">
    <name type="scientific">Strongylocentrotus purpuratus</name>
    <name type="common">Purple sea urchin</name>
    <dbReference type="NCBI Taxonomy" id="7668"/>
    <lineage>
        <taxon>Eukaryota</taxon>
        <taxon>Metazoa</taxon>
        <taxon>Echinodermata</taxon>
        <taxon>Eleutherozoa</taxon>
        <taxon>Echinozoa</taxon>
        <taxon>Echinoidea</taxon>
        <taxon>Euechinoidea</taxon>
        <taxon>Echinacea</taxon>
        <taxon>Camarodonta</taxon>
        <taxon>Echinidea</taxon>
        <taxon>Strongylocentrotidae</taxon>
        <taxon>Strongylocentrotus</taxon>
    </lineage>
</organism>
<reference evidence="3" key="2">
    <citation type="submission" date="2021-01" db="UniProtKB">
        <authorList>
            <consortium name="EnsemblMetazoa"/>
        </authorList>
    </citation>
    <scope>IDENTIFICATION</scope>
</reference>
<dbReference type="InterPro" id="IPR012674">
    <property type="entry name" value="Calycin"/>
</dbReference>
<proteinExistence type="predicted"/>
<sequence length="190" mass="21303">MSKLLVLAAFLAAALVSSEAMHVVPDLNPAAYVGRWYQVYTNYWADLFSNVFNPDCVTADYAQINATFLSVYNANYRFDGEYTDDISGYAFIPDIKVPGKLKVVLEGVPVEGDYWIFDLGPVVNGQYQYSLVTDGEAARQLFVLARDPAEFEALYANDVLRYVTRVGFTGPWRKPYAIPHPSECVYPPTQ</sequence>
<dbReference type="PANTHER" id="PTHR10612:SF57">
    <property type="entry name" value="LIPOCALIN_CYTOSOLIC FATTY-ACID BINDING DOMAIN-CONTAINING PROTEIN"/>
    <property type="match status" value="1"/>
</dbReference>
<dbReference type="Proteomes" id="UP000007110">
    <property type="component" value="Unassembled WGS sequence"/>
</dbReference>
<evidence type="ECO:0000313" key="4">
    <source>
        <dbReference type="Proteomes" id="UP000007110"/>
    </source>
</evidence>
<dbReference type="GO" id="GO:0006950">
    <property type="term" value="P:response to stress"/>
    <property type="evidence" value="ECO:0007669"/>
    <property type="project" value="UniProtKB-ARBA"/>
</dbReference>
<evidence type="ECO:0000313" key="3">
    <source>
        <dbReference type="EnsemblMetazoa" id="XP_003728460"/>
    </source>
</evidence>
<evidence type="ECO:0000259" key="2">
    <source>
        <dbReference type="Pfam" id="PF08212"/>
    </source>
</evidence>
<dbReference type="FunFam" id="2.40.128.20:FF:000027">
    <property type="entry name" value="Predicted protein"/>
    <property type="match status" value="1"/>
</dbReference>
<name>A0A7M7GID5_STRPU</name>